<name>A0A068QV96_9GAMM</name>
<dbReference type="AlphaFoldDB" id="A0A068QV96"/>
<dbReference type="EMBL" id="FO704550">
    <property type="protein sequence ID" value="CDG17745.1"/>
    <property type="molecule type" value="Genomic_DNA"/>
</dbReference>
<protein>
    <submittedName>
        <fullName evidence="1">Uncharacterized protein</fullName>
    </submittedName>
</protein>
<accession>A0A068QV96</accession>
<proteinExistence type="predicted"/>
<gene>
    <name evidence="1" type="ORF">XDD1_2046</name>
</gene>
<evidence type="ECO:0000313" key="1">
    <source>
        <dbReference type="EMBL" id="CDG17745.1"/>
    </source>
</evidence>
<reference evidence="1 2" key="1">
    <citation type="submission" date="2013-07" db="EMBL/GenBank/DDBJ databases">
        <authorList>
            <person name="Genoscope - CEA"/>
        </authorList>
    </citation>
    <scope>NUCLEOTIDE SEQUENCE [LARGE SCALE GENOMIC DNA]</scope>
    <source>
        <strain evidence="2">FRM16 / DSM 17909</strain>
    </source>
</reference>
<dbReference type="Proteomes" id="UP000032721">
    <property type="component" value="Chromosome"/>
</dbReference>
<dbReference type="KEGG" id="xdo:XDD1_2046"/>
<dbReference type="HOGENOM" id="CLU_3067724_0_0_6"/>
<organism evidence="1 2">
    <name type="scientific">Xenorhabdus doucetiae</name>
    <dbReference type="NCBI Taxonomy" id="351671"/>
    <lineage>
        <taxon>Bacteria</taxon>
        <taxon>Pseudomonadati</taxon>
        <taxon>Pseudomonadota</taxon>
        <taxon>Gammaproteobacteria</taxon>
        <taxon>Enterobacterales</taxon>
        <taxon>Morganellaceae</taxon>
        <taxon>Xenorhabdus</taxon>
    </lineage>
</organism>
<evidence type="ECO:0000313" key="2">
    <source>
        <dbReference type="Proteomes" id="UP000032721"/>
    </source>
</evidence>
<sequence length="53" mass="5841">MPLTVGMTVCHKISHKAAILKNINNLAANLLQWLSRKGISRKGIDRKGRCKGV</sequence>